<sequence length="161" mass="17695">MSDSVVTVWRIASDTPTYTADDMQGEGARITGGRWNKPGSAVVYSAGSIALACLESVVHLELGTLPLNRYLVQIDIPASIWQRRTVFGAAKHVGWDASPAGKVSLDAGEKWLAQKKTALMLVPSVIVPEEMNILINPAHQDTRKLNVKKLRKWTFDGRLTR</sequence>
<dbReference type="AlphaFoldDB" id="A0A2U1CPV5"/>
<dbReference type="Pfam" id="PF08808">
    <property type="entry name" value="RES"/>
    <property type="match status" value="1"/>
</dbReference>
<accession>A0A2U1CPV5</accession>
<dbReference type="OrthoDB" id="9789501at2"/>
<dbReference type="SMART" id="SM00953">
    <property type="entry name" value="RES"/>
    <property type="match status" value="1"/>
</dbReference>
<evidence type="ECO:0000313" key="2">
    <source>
        <dbReference type="EMBL" id="PVY67874.1"/>
    </source>
</evidence>
<protein>
    <submittedName>
        <fullName evidence="2">RES domain-containing protein</fullName>
    </submittedName>
</protein>
<dbReference type="Proteomes" id="UP000246145">
    <property type="component" value="Unassembled WGS sequence"/>
</dbReference>
<keyword evidence="3" id="KW-1185">Reference proteome</keyword>
<dbReference type="STRING" id="1231391.GCA_000308195_02491"/>
<reference evidence="2 3" key="1">
    <citation type="submission" date="2018-04" db="EMBL/GenBank/DDBJ databases">
        <title>Genomic Encyclopedia of Type Strains, Phase IV (KMG-IV): sequencing the most valuable type-strain genomes for metagenomic binning, comparative biology and taxonomic classification.</title>
        <authorList>
            <person name="Goeker M."/>
        </authorList>
    </citation>
    <scope>NUCLEOTIDE SEQUENCE [LARGE SCALE GENOMIC DNA]</scope>
    <source>
        <strain evidence="2 3">DSM 10065</strain>
    </source>
</reference>
<feature type="domain" description="RES" evidence="1">
    <location>
        <begin position="22"/>
        <end position="151"/>
    </location>
</feature>
<organism evidence="2 3">
    <name type="scientific">Pusillimonas noertemannii</name>
    <dbReference type="NCBI Taxonomy" id="305977"/>
    <lineage>
        <taxon>Bacteria</taxon>
        <taxon>Pseudomonadati</taxon>
        <taxon>Pseudomonadota</taxon>
        <taxon>Betaproteobacteria</taxon>
        <taxon>Burkholderiales</taxon>
        <taxon>Alcaligenaceae</taxon>
        <taxon>Pusillimonas</taxon>
    </lineage>
</organism>
<comment type="caution">
    <text evidence="2">The sequence shown here is derived from an EMBL/GenBank/DDBJ whole genome shotgun (WGS) entry which is preliminary data.</text>
</comment>
<evidence type="ECO:0000259" key="1">
    <source>
        <dbReference type="SMART" id="SM00953"/>
    </source>
</evidence>
<dbReference type="RefSeq" id="WP_116517178.1">
    <property type="nucleotide sequence ID" value="NZ_JACCEX010000001.1"/>
</dbReference>
<gene>
    <name evidence="2" type="ORF">C7440_0260</name>
</gene>
<evidence type="ECO:0000313" key="3">
    <source>
        <dbReference type="Proteomes" id="UP000246145"/>
    </source>
</evidence>
<name>A0A2U1CPV5_9BURK</name>
<dbReference type="EMBL" id="QEKO01000001">
    <property type="protein sequence ID" value="PVY67874.1"/>
    <property type="molecule type" value="Genomic_DNA"/>
</dbReference>
<dbReference type="InterPro" id="IPR014914">
    <property type="entry name" value="RES_dom"/>
</dbReference>
<proteinExistence type="predicted"/>